<sequence length="275" mass="29729">MVEFVNDIFQYQFLQNAFIAGLLVSIACGIVGTYIVAKRLVFLSGGITHSSFGGIGIAYYLGLNPILGAFVFSVLSAMGIEFFADKTKMREDSAIGILWALGTAIGVIFVSMTPGYAPNLMSFLFGGLLGVTKVDLAVMLALDVVLLLLFIFGLRTILYIAFDKEFAISQNAAVKLVNYMMIILISVTIVMCIRVVGIILLIALLTIPVVTANIFYKDFKCIMVASIVLGFVGMLVGLYISFEVNLPSGAAIILAQSVIWLGCKGVEFLKKVKRS</sequence>
<name>A0A4R2EFA1_9BACT</name>
<dbReference type="InterPro" id="IPR001626">
    <property type="entry name" value="ABC_TroCD"/>
</dbReference>
<dbReference type="Gene3D" id="1.10.3470.10">
    <property type="entry name" value="ABC transporter involved in vitamin B12 uptake, BtuC"/>
    <property type="match status" value="1"/>
</dbReference>
<feature type="transmembrane region" description="Helical" evidence="7">
    <location>
        <begin position="248"/>
        <end position="269"/>
    </location>
</feature>
<dbReference type="EMBL" id="SLWB01000010">
    <property type="protein sequence ID" value="TCN65652.1"/>
    <property type="molecule type" value="Genomic_DNA"/>
</dbReference>
<feature type="transmembrane region" description="Helical" evidence="7">
    <location>
        <begin position="96"/>
        <end position="117"/>
    </location>
</feature>
<dbReference type="GO" id="GO:0043190">
    <property type="term" value="C:ATP-binding cassette (ABC) transporter complex"/>
    <property type="evidence" value="ECO:0007669"/>
    <property type="project" value="InterPro"/>
</dbReference>
<dbReference type="Proteomes" id="UP000294830">
    <property type="component" value="Unassembled WGS sequence"/>
</dbReference>
<protein>
    <submittedName>
        <fullName evidence="8">Zinc transport system permease protein</fullName>
    </submittedName>
</protein>
<dbReference type="SUPFAM" id="SSF81345">
    <property type="entry name" value="ABC transporter involved in vitamin B12 uptake, BtuC"/>
    <property type="match status" value="1"/>
</dbReference>
<gene>
    <name evidence="8" type="ORF">CLV25_11041</name>
</gene>
<organism evidence="8 9">
    <name type="scientific">Acetobacteroides hydrogenigenes</name>
    <dbReference type="NCBI Taxonomy" id="979970"/>
    <lineage>
        <taxon>Bacteria</taxon>
        <taxon>Pseudomonadati</taxon>
        <taxon>Bacteroidota</taxon>
        <taxon>Bacteroidia</taxon>
        <taxon>Bacteroidales</taxon>
        <taxon>Rikenellaceae</taxon>
        <taxon>Acetobacteroides</taxon>
    </lineage>
</organism>
<keyword evidence="3 6" id="KW-0812">Transmembrane</keyword>
<evidence type="ECO:0000256" key="6">
    <source>
        <dbReference type="RuleBase" id="RU003943"/>
    </source>
</evidence>
<dbReference type="RefSeq" id="WP_131839641.1">
    <property type="nucleotide sequence ID" value="NZ_SLWB01000010.1"/>
</dbReference>
<evidence type="ECO:0000256" key="7">
    <source>
        <dbReference type="SAM" id="Phobius"/>
    </source>
</evidence>
<keyword evidence="6" id="KW-0813">Transport</keyword>
<reference evidence="8 9" key="1">
    <citation type="submission" date="2019-03" db="EMBL/GenBank/DDBJ databases">
        <title>Genomic Encyclopedia of Archaeal and Bacterial Type Strains, Phase II (KMG-II): from individual species to whole genera.</title>
        <authorList>
            <person name="Goeker M."/>
        </authorList>
    </citation>
    <scope>NUCLEOTIDE SEQUENCE [LARGE SCALE GENOMIC DNA]</scope>
    <source>
        <strain evidence="8 9">RL-C</strain>
    </source>
</reference>
<feature type="transmembrane region" description="Helical" evidence="7">
    <location>
        <begin position="172"/>
        <end position="191"/>
    </location>
</feature>
<dbReference type="InterPro" id="IPR037294">
    <property type="entry name" value="ABC_BtuC-like"/>
</dbReference>
<dbReference type="AlphaFoldDB" id="A0A4R2EFA1"/>
<feature type="transmembrane region" description="Helical" evidence="7">
    <location>
        <begin position="197"/>
        <end position="216"/>
    </location>
</feature>
<comment type="subcellular location">
    <subcellularLocation>
        <location evidence="6">Cell membrane</location>
        <topology evidence="6">Multi-pass membrane protein</topology>
    </subcellularLocation>
    <subcellularLocation>
        <location evidence="1">Membrane</location>
        <topology evidence="1">Multi-pass membrane protein</topology>
    </subcellularLocation>
</comment>
<dbReference type="PANTHER" id="PTHR30477:SF18">
    <property type="entry name" value="METAL TRANSPORT SYSTEM MEMBRANE PROTEIN CT_417-RELATED"/>
    <property type="match status" value="1"/>
</dbReference>
<evidence type="ECO:0000256" key="1">
    <source>
        <dbReference type="ARBA" id="ARBA00004141"/>
    </source>
</evidence>
<keyword evidence="9" id="KW-1185">Reference proteome</keyword>
<evidence type="ECO:0000256" key="2">
    <source>
        <dbReference type="ARBA" id="ARBA00008034"/>
    </source>
</evidence>
<dbReference type="GO" id="GO:0055085">
    <property type="term" value="P:transmembrane transport"/>
    <property type="evidence" value="ECO:0007669"/>
    <property type="project" value="InterPro"/>
</dbReference>
<proteinExistence type="inferred from homology"/>
<comment type="similarity">
    <text evidence="2 6">Belongs to the ABC-3 integral membrane protein family.</text>
</comment>
<keyword evidence="5 7" id="KW-0472">Membrane</keyword>
<dbReference type="GO" id="GO:0010043">
    <property type="term" value="P:response to zinc ion"/>
    <property type="evidence" value="ECO:0007669"/>
    <property type="project" value="TreeGrafter"/>
</dbReference>
<feature type="transmembrane region" description="Helical" evidence="7">
    <location>
        <begin position="13"/>
        <end position="35"/>
    </location>
</feature>
<comment type="caution">
    <text evidence="8">The sequence shown here is derived from an EMBL/GenBank/DDBJ whole genome shotgun (WGS) entry which is preliminary data.</text>
</comment>
<keyword evidence="4 7" id="KW-1133">Transmembrane helix</keyword>
<dbReference type="PANTHER" id="PTHR30477">
    <property type="entry name" value="ABC-TRANSPORTER METAL-BINDING PROTEIN"/>
    <property type="match status" value="1"/>
</dbReference>
<evidence type="ECO:0000256" key="5">
    <source>
        <dbReference type="ARBA" id="ARBA00023136"/>
    </source>
</evidence>
<evidence type="ECO:0000256" key="4">
    <source>
        <dbReference type="ARBA" id="ARBA00022989"/>
    </source>
</evidence>
<feature type="transmembrane region" description="Helical" evidence="7">
    <location>
        <begin position="137"/>
        <end position="160"/>
    </location>
</feature>
<evidence type="ECO:0000313" key="8">
    <source>
        <dbReference type="EMBL" id="TCN65652.1"/>
    </source>
</evidence>
<dbReference type="Pfam" id="PF00950">
    <property type="entry name" value="ABC-3"/>
    <property type="match status" value="1"/>
</dbReference>
<evidence type="ECO:0000256" key="3">
    <source>
        <dbReference type="ARBA" id="ARBA00022692"/>
    </source>
</evidence>
<dbReference type="OrthoDB" id="9798540at2"/>
<evidence type="ECO:0000313" key="9">
    <source>
        <dbReference type="Proteomes" id="UP000294830"/>
    </source>
</evidence>
<accession>A0A4R2EFA1</accession>
<feature type="transmembrane region" description="Helical" evidence="7">
    <location>
        <begin position="223"/>
        <end position="242"/>
    </location>
</feature>